<dbReference type="RefSeq" id="WP_103082076.1">
    <property type="nucleotide sequence ID" value="NZ_CP021850.1"/>
</dbReference>
<protein>
    <submittedName>
        <fullName evidence="2">Uncharacterized protein</fullName>
    </submittedName>
</protein>
<reference evidence="3" key="1">
    <citation type="submission" date="2017-06" db="EMBL/GenBank/DDBJ databases">
        <title>Investigating the central metabolism of Clostridium thermosuccinogenes.</title>
        <authorList>
            <person name="Koendjbiharie J.G."/>
            <person name="Van Kranenburg R."/>
            <person name="Vriesendorp B."/>
        </authorList>
    </citation>
    <scope>NUCLEOTIDE SEQUENCE [LARGE SCALE GENOMIC DNA]</scope>
    <source>
        <strain evidence="3">DSM 5806</strain>
    </source>
</reference>
<dbReference type="EMBL" id="NIOJ01000033">
    <property type="protein sequence ID" value="PNT97847.1"/>
    <property type="molecule type" value="Genomic_DNA"/>
</dbReference>
<feature type="region of interest" description="Disordered" evidence="1">
    <location>
        <begin position="237"/>
        <end position="267"/>
    </location>
</feature>
<evidence type="ECO:0000313" key="3">
    <source>
        <dbReference type="Proteomes" id="UP000236151"/>
    </source>
</evidence>
<evidence type="ECO:0000256" key="1">
    <source>
        <dbReference type="SAM" id="MobiDB-lite"/>
    </source>
</evidence>
<keyword evidence="3" id="KW-1185">Reference proteome</keyword>
<dbReference type="OrthoDB" id="2372172at2"/>
<name>A0A2K2FBL2_9CLOT</name>
<dbReference type="KEGG" id="cthd:CDO33_13505"/>
<dbReference type="AlphaFoldDB" id="A0A2K2FBL2"/>
<sequence>MSAKKETSLTKQDNGFLRLANFNMAGMMAEELDGLDMSFERIKIPSAGSTVFEVPGENPGEPDAVKEFSAVILYHHPLHAYYKTKYTGGNQPPDCGSFDGITGEGDPGGNCAACPLNLFGTGENGSKACKNRRRIYVLREGEIFPLLLSLPTGSLKEFTKYIKRLLSKGRKSNSVVTRFSLKKATNSGGIAYSQAQFAVDRPLTSEEYALIGRLSEQVRAYSKHVGFEVDNAAEIDSDEAPFADPETGGVTPPHEAGFAGAPVEPLK</sequence>
<gene>
    <name evidence="2" type="ORF">CDQ84_12555</name>
</gene>
<accession>A0A2K2FBL2</accession>
<proteinExistence type="predicted"/>
<organism evidence="2 3">
    <name type="scientific">Clostridium thermosuccinogenes</name>
    <dbReference type="NCBI Taxonomy" id="84032"/>
    <lineage>
        <taxon>Bacteria</taxon>
        <taxon>Bacillati</taxon>
        <taxon>Bacillota</taxon>
        <taxon>Clostridia</taxon>
        <taxon>Eubacteriales</taxon>
        <taxon>Clostridiaceae</taxon>
        <taxon>Clostridium</taxon>
    </lineage>
</organism>
<dbReference type="Proteomes" id="UP000236151">
    <property type="component" value="Unassembled WGS sequence"/>
</dbReference>
<comment type="caution">
    <text evidence="2">The sequence shown here is derived from an EMBL/GenBank/DDBJ whole genome shotgun (WGS) entry which is preliminary data.</text>
</comment>
<evidence type="ECO:0000313" key="2">
    <source>
        <dbReference type="EMBL" id="PNT97847.1"/>
    </source>
</evidence>